<reference evidence="4" key="1">
    <citation type="submission" date="2021-06" db="EMBL/GenBank/DDBJ databases">
        <authorList>
            <person name="Kallberg Y."/>
            <person name="Tangrot J."/>
            <person name="Rosling A."/>
        </authorList>
    </citation>
    <scope>NUCLEOTIDE SEQUENCE</scope>
    <source>
        <strain evidence="4">UK204</strain>
    </source>
</reference>
<feature type="compositionally biased region" description="Polar residues" evidence="1">
    <location>
        <begin position="261"/>
        <end position="284"/>
    </location>
</feature>
<feature type="compositionally biased region" description="Basic and acidic residues" evidence="1">
    <location>
        <begin position="1248"/>
        <end position="1265"/>
    </location>
</feature>
<dbReference type="OrthoDB" id="2157641at2759"/>
<dbReference type="InterPro" id="IPR001849">
    <property type="entry name" value="PH_domain"/>
</dbReference>
<feature type="compositionally biased region" description="Basic residues" evidence="1">
    <location>
        <begin position="861"/>
        <end position="877"/>
    </location>
</feature>
<feature type="compositionally biased region" description="Low complexity" evidence="1">
    <location>
        <begin position="758"/>
        <end position="769"/>
    </location>
</feature>
<protein>
    <submittedName>
        <fullName evidence="4">10018_t:CDS:1</fullName>
    </submittedName>
</protein>
<evidence type="ECO:0000313" key="5">
    <source>
        <dbReference type="Proteomes" id="UP000789570"/>
    </source>
</evidence>
<dbReference type="InterPro" id="IPR011993">
    <property type="entry name" value="PH-like_dom_sf"/>
</dbReference>
<dbReference type="Gene3D" id="1.10.1000.11">
    <property type="entry name" value="Arf Nucleotide-binding Site Opener,domain 2"/>
    <property type="match status" value="1"/>
</dbReference>
<name>A0A9N8ZEE2_9GLOM</name>
<feature type="compositionally biased region" description="Polar residues" evidence="1">
    <location>
        <begin position="485"/>
        <end position="497"/>
    </location>
</feature>
<sequence length="1394" mass="155378">MSKYSTSAPTGSASILTSDSEFDVYTENVELPSSSMGEKANAVISETTTINSPQTSPQPESPTQSLNVSTPQYISTRNSKQNFFSLFKKKEFVSSSRPLSAPPQQRVVPTTVSTYNNKNTTEEIITESNNHFATDHNVSQSVIGSVSVPNLIASNTGTSLEAEYDALMKQQQASGLVVNCPDGPYGLGSGIAGGKPLNNQSKKSGKRKDSLVSIDKNDDKGFKNTMKNTMRKTSTFFKKLSTKQTGDNPSQQSGRLPLPDFQNSKSPSSDVFQNPMTPATNSAELPNPELYLDANDDTTLSENDYDNYPDDEQEFIQRTLKDFASVYVNLQANGENRQRSGLYRTTLQGANKSVPDNIGRTYEWNGQTENNTNENVQVICKDSKQEFADTRVMMSANKTEIPEEISAGLEQVEYDDSENIYTTQISGFKRTTKVDPNILKSNEELAHPSCSSSKVSLQSSFDQRSLKIKTDQRGLAMKSKMPDSAESNIDSGLSPNTIPKRPDKKLPDVPKIIPISEPDVSCSPRMRQTSSIASYETASGSTTTLHTAPHSPITDVFIETNNVTDGTPKIHVDDDLVLNESSIDKDFDDKFPPDVPEKNEDEILWAEARIAAKRCFDEDETFIKKEAITEFLGGHKLINSRTLKFYMDYFDFSNLRLDVAFRGLCGKLYIKGETQQVDRILESFSIRYWECNPKTIYGSADIVHAVAYSILLLNTDLHVAQVTSKMSRSQFVKNTIAAIHHAQACTAAQNSYEDDRSTITSETTVTSSTARPRRSGSIKSWRSNPNSNLTNSSFISRRQWDSEVEVLLKEMYSTIKSNQILQPVMSSMDKAHSSVEQSNSLTPGLHRSMSHLGHPNSRINALKKGRSAGNVKGRKNVNGRISPSPSVVSGGSDSSIGLDSLNRSGSSQTLSTTLSSFSLRHASSSETGFNSTIPEMVDEHDLEDYDRNSIADSVSTTESLELYLSGAPYAKEGLLVRKHYWEATTKRAKDKGWKECFVVIEKGDIKMYKFETSSSHSSIGMGAIGGGNWMANATLLGEVNLRHTITNALPPPGYNRSRPHVFALSMSNGGLYFFQAGTAELVDEWVATCNYWASRMSKEPLTGGVSSMEYGWGRCLESILDGGEDWDGRSIMSDGRSVMSNNSTYTSDRIFVSEWKIPLPPTVSSNFDEDTQLTALKKYRVDLENELEEHKNFWEPMTKLFHPKSSNYSKAFSNWEKKSQWLLYEIVKYTTYIECINNSINIRAERRKEKEKLKSNVDETSHDNSETINSAINANEEKKEEEKKAESRARARQSIKLLHRATWTPGDGFSLNLPKELLFGEALSDLDDEEDNNFNDENFVSENTLKKLNGKMKSSTYPPLHDNKKVTIEEETRIGNFNNKIDYEVGQKWVDKFT</sequence>
<dbReference type="GO" id="GO:0005085">
    <property type="term" value="F:guanyl-nucleotide exchange factor activity"/>
    <property type="evidence" value="ECO:0007669"/>
    <property type="project" value="InterPro"/>
</dbReference>
<dbReference type="Pfam" id="PF15410">
    <property type="entry name" value="PH_9"/>
    <property type="match status" value="1"/>
</dbReference>
<dbReference type="InterPro" id="IPR041681">
    <property type="entry name" value="PH_9"/>
</dbReference>
<feature type="compositionally biased region" description="Basic and acidic residues" evidence="1">
    <location>
        <begin position="1275"/>
        <end position="1288"/>
    </location>
</feature>
<dbReference type="CDD" id="cd00171">
    <property type="entry name" value="Sec7"/>
    <property type="match status" value="1"/>
</dbReference>
<feature type="region of interest" description="Disordered" evidence="1">
    <location>
        <begin position="753"/>
        <end position="784"/>
    </location>
</feature>
<dbReference type="PROSITE" id="PS50190">
    <property type="entry name" value="SEC7"/>
    <property type="match status" value="1"/>
</dbReference>
<dbReference type="SMART" id="SM00233">
    <property type="entry name" value="PH"/>
    <property type="match status" value="1"/>
</dbReference>
<evidence type="ECO:0000259" key="2">
    <source>
        <dbReference type="PROSITE" id="PS50003"/>
    </source>
</evidence>
<feature type="compositionally biased region" description="Polar residues" evidence="1">
    <location>
        <begin position="1"/>
        <end position="19"/>
    </location>
</feature>
<feature type="domain" description="SEC7" evidence="3">
    <location>
        <begin position="583"/>
        <end position="762"/>
    </location>
</feature>
<dbReference type="SUPFAM" id="SSF50729">
    <property type="entry name" value="PH domain-like"/>
    <property type="match status" value="1"/>
</dbReference>
<feature type="region of interest" description="Disordered" evidence="1">
    <location>
        <begin position="826"/>
        <end position="905"/>
    </location>
</feature>
<evidence type="ECO:0000259" key="3">
    <source>
        <dbReference type="PROSITE" id="PS50190"/>
    </source>
</evidence>
<dbReference type="PANTHER" id="PTHR10663">
    <property type="entry name" value="GUANYL-NUCLEOTIDE EXCHANGE FACTOR"/>
    <property type="match status" value="1"/>
</dbReference>
<feature type="region of interest" description="Disordered" evidence="1">
    <location>
        <begin position="240"/>
        <end position="288"/>
    </location>
</feature>
<dbReference type="Gene3D" id="2.30.29.30">
    <property type="entry name" value="Pleckstrin-homology domain (PH domain)/Phosphotyrosine-binding domain (PTB)"/>
    <property type="match status" value="1"/>
</dbReference>
<dbReference type="SUPFAM" id="SSF48425">
    <property type="entry name" value="Sec7 domain"/>
    <property type="match status" value="1"/>
</dbReference>
<keyword evidence="5" id="KW-1185">Reference proteome</keyword>
<feature type="compositionally biased region" description="Low complexity" evidence="1">
    <location>
        <begin position="52"/>
        <end position="65"/>
    </location>
</feature>
<feature type="domain" description="PH" evidence="2">
    <location>
        <begin position="968"/>
        <end position="1094"/>
    </location>
</feature>
<dbReference type="InterPro" id="IPR000904">
    <property type="entry name" value="Sec7_dom"/>
</dbReference>
<dbReference type="Pfam" id="PF01369">
    <property type="entry name" value="Sec7"/>
    <property type="match status" value="1"/>
</dbReference>
<dbReference type="InterPro" id="IPR035999">
    <property type="entry name" value="Sec7_dom_sf"/>
</dbReference>
<feature type="region of interest" description="Disordered" evidence="1">
    <location>
        <begin position="1"/>
        <end position="68"/>
    </location>
</feature>
<dbReference type="SMART" id="SM00222">
    <property type="entry name" value="Sec7"/>
    <property type="match status" value="1"/>
</dbReference>
<feature type="compositionally biased region" description="Low complexity" evidence="1">
    <location>
        <begin position="881"/>
        <end position="905"/>
    </location>
</feature>
<organism evidence="4 5">
    <name type="scientific">Funneliformis caledonium</name>
    <dbReference type="NCBI Taxonomy" id="1117310"/>
    <lineage>
        <taxon>Eukaryota</taxon>
        <taxon>Fungi</taxon>
        <taxon>Fungi incertae sedis</taxon>
        <taxon>Mucoromycota</taxon>
        <taxon>Glomeromycotina</taxon>
        <taxon>Glomeromycetes</taxon>
        <taxon>Glomerales</taxon>
        <taxon>Glomeraceae</taxon>
        <taxon>Funneliformis</taxon>
    </lineage>
</organism>
<feature type="region of interest" description="Disordered" evidence="1">
    <location>
        <begin position="472"/>
        <end position="526"/>
    </location>
</feature>
<dbReference type="InterPro" id="IPR023394">
    <property type="entry name" value="Sec7_C_sf"/>
</dbReference>
<evidence type="ECO:0000313" key="4">
    <source>
        <dbReference type="EMBL" id="CAG8483813.1"/>
    </source>
</evidence>
<evidence type="ECO:0000256" key="1">
    <source>
        <dbReference type="SAM" id="MobiDB-lite"/>
    </source>
</evidence>
<dbReference type="PROSITE" id="PS50003">
    <property type="entry name" value="PH_DOMAIN"/>
    <property type="match status" value="1"/>
</dbReference>
<feature type="compositionally biased region" description="Basic and acidic residues" evidence="1">
    <location>
        <begin position="207"/>
        <end position="222"/>
    </location>
</feature>
<dbReference type="Proteomes" id="UP000789570">
    <property type="component" value="Unassembled WGS sequence"/>
</dbReference>
<gene>
    <name evidence="4" type="ORF">FCALED_LOCUS2851</name>
</gene>
<dbReference type="PANTHER" id="PTHR10663:SF373">
    <property type="entry name" value="PH AND SEC7 DOMAIN-CONTAINING PROTEIN C11E3.11C"/>
    <property type="match status" value="1"/>
</dbReference>
<feature type="region of interest" description="Disordered" evidence="1">
    <location>
        <begin position="190"/>
        <end position="228"/>
    </location>
</feature>
<comment type="caution">
    <text evidence="4">The sequence shown here is derived from an EMBL/GenBank/DDBJ whole genome shotgun (WGS) entry which is preliminary data.</text>
</comment>
<dbReference type="EMBL" id="CAJVPQ010000465">
    <property type="protein sequence ID" value="CAG8483813.1"/>
    <property type="molecule type" value="Genomic_DNA"/>
</dbReference>
<proteinExistence type="predicted"/>
<accession>A0A9N8ZEE2</accession>
<dbReference type="GO" id="GO:0032012">
    <property type="term" value="P:regulation of ARF protein signal transduction"/>
    <property type="evidence" value="ECO:0007669"/>
    <property type="project" value="InterPro"/>
</dbReference>
<feature type="region of interest" description="Disordered" evidence="1">
    <location>
        <begin position="1248"/>
        <end position="1288"/>
    </location>
</feature>